<gene>
    <name evidence="8" type="ORF">FSP39_008891</name>
</gene>
<dbReference type="GO" id="GO:0006397">
    <property type="term" value="P:mRNA processing"/>
    <property type="evidence" value="ECO:0007669"/>
    <property type="project" value="UniProtKB-KW"/>
</dbReference>
<dbReference type="GO" id="GO:0016556">
    <property type="term" value="P:mRNA modification"/>
    <property type="evidence" value="ECO:0007669"/>
    <property type="project" value="InterPro"/>
</dbReference>
<dbReference type="GO" id="GO:0005634">
    <property type="term" value="C:nucleus"/>
    <property type="evidence" value="ECO:0007669"/>
    <property type="project" value="UniProtKB-SubCell"/>
</dbReference>
<keyword evidence="5" id="KW-0539">Nucleus</keyword>
<dbReference type="GO" id="GO:0000381">
    <property type="term" value="P:regulation of alternative mRNA splicing, via spliceosome"/>
    <property type="evidence" value="ECO:0007669"/>
    <property type="project" value="InterPro"/>
</dbReference>
<accession>A0AA88Y5U8</accession>
<comment type="subcellular location">
    <subcellularLocation>
        <location evidence="1">Nucleus</location>
    </subcellularLocation>
</comment>
<evidence type="ECO:0000256" key="4">
    <source>
        <dbReference type="ARBA" id="ARBA00023187"/>
    </source>
</evidence>
<evidence type="ECO:0000256" key="3">
    <source>
        <dbReference type="ARBA" id="ARBA00022664"/>
    </source>
</evidence>
<dbReference type="EMBL" id="VSWD01000010">
    <property type="protein sequence ID" value="KAK3090061.1"/>
    <property type="molecule type" value="Genomic_DNA"/>
</dbReference>
<keyword evidence="6" id="KW-0175">Coiled coil</keyword>
<feature type="coiled-coil region" evidence="6">
    <location>
        <begin position="84"/>
        <end position="207"/>
    </location>
</feature>
<protein>
    <recommendedName>
        <fullName evidence="10">Pre-mRNA-splicing regulator WTAP</fullName>
    </recommendedName>
</protein>
<reference evidence="8" key="1">
    <citation type="submission" date="2019-08" db="EMBL/GenBank/DDBJ databases">
        <title>The improved chromosome-level genome for the pearl oyster Pinctada fucata martensii using PacBio sequencing and Hi-C.</title>
        <authorList>
            <person name="Zheng Z."/>
        </authorList>
    </citation>
    <scope>NUCLEOTIDE SEQUENCE</scope>
    <source>
        <strain evidence="8">ZZ-2019</strain>
        <tissue evidence="8">Adductor muscle</tissue>
    </source>
</reference>
<evidence type="ECO:0000256" key="5">
    <source>
        <dbReference type="ARBA" id="ARBA00023242"/>
    </source>
</evidence>
<evidence type="ECO:0000256" key="7">
    <source>
        <dbReference type="SAM" id="MobiDB-lite"/>
    </source>
</evidence>
<feature type="coiled-coil region" evidence="6">
    <location>
        <begin position="274"/>
        <end position="308"/>
    </location>
</feature>
<evidence type="ECO:0000313" key="8">
    <source>
        <dbReference type="EMBL" id="KAK3090061.1"/>
    </source>
</evidence>
<evidence type="ECO:0000256" key="6">
    <source>
        <dbReference type="SAM" id="Coils"/>
    </source>
</evidence>
<sequence length="319" mass="37436">MQFLMKCSECHYQELFFFGKFAKRGRKRVIGPKRGRNAKEGDKSKRERVSLQKRESNDRSKMSESPPSPKRVKLESLDLSDMSREELVSKLKEQDRYIRHLEEKSRSKRSEEEYKELEAKLKQHHRDAARRENTLVHRLTTKEQELQDYINQIQEFKQSQTQNTAQLKSMLLDPAVNLVFQRMTKEMEDSQEKLRQTQNELSAWKFTPDSQTGKRLMAKCRMLIQENEELGKVITSGRTAKLEGDIATQKELINEMKTNQSELDEFLGDLDEDVEGMQSMIYVLQQQLKEAKDQVTQLQEEMAHMKNTTPSNDQQRGGN</sequence>
<proteinExistence type="inferred from homology"/>
<keyword evidence="3" id="KW-0507">mRNA processing</keyword>
<evidence type="ECO:0000256" key="2">
    <source>
        <dbReference type="ARBA" id="ARBA00010313"/>
    </source>
</evidence>
<keyword evidence="4" id="KW-0508">mRNA splicing</keyword>
<keyword evidence="9" id="KW-1185">Reference proteome</keyword>
<dbReference type="AlphaFoldDB" id="A0AA88Y5U8"/>
<feature type="region of interest" description="Disordered" evidence="7">
    <location>
        <begin position="28"/>
        <end position="75"/>
    </location>
</feature>
<dbReference type="PANTHER" id="PTHR15217">
    <property type="entry name" value="WILMS' TUMOR 1-ASSOCIATING PROTEIN"/>
    <property type="match status" value="1"/>
</dbReference>
<evidence type="ECO:0008006" key="10">
    <source>
        <dbReference type="Google" id="ProtNLM"/>
    </source>
</evidence>
<feature type="compositionally biased region" description="Basic and acidic residues" evidence="7">
    <location>
        <begin position="37"/>
        <end position="62"/>
    </location>
</feature>
<dbReference type="PANTHER" id="PTHR15217:SF0">
    <property type="entry name" value="PRE-MRNA-SPLICING REGULATOR WTAP"/>
    <property type="match status" value="1"/>
</dbReference>
<dbReference type="GO" id="GO:0008380">
    <property type="term" value="P:RNA splicing"/>
    <property type="evidence" value="ECO:0007669"/>
    <property type="project" value="UniProtKB-KW"/>
</dbReference>
<organism evidence="8 9">
    <name type="scientific">Pinctada imbricata</name>
    <name type="common">Atlantic pearl-oyster</name>
    <name type="synonym">Pinctada martensii</name>
    <dbReference type="NCBI Taxonomy" id="66713"/>
    <lineage>
        <taxon>Eukaryota</taxon>
        <taxon>Metazoa</taxon>
        <taxon>Spiralia</taxon>
        <taxon>Lophotrochozoa</taxon>
        <taxon>Mollusca</taxon>
        <taxon>Bivalvia</taxon>
        <taxon>Autobranchia</taxon>
        <taxon>Pteriomorphia</taxon>
        <taxon>Pterioida</taxon>
        <taxon>Pterioidea</taxon>
        <taxon>Pteriidae</taxon>
        <taxon>Pinctada</taxon>
    </lineage>
</organism>
<dbReference type="Proteomes" id="UP001186944">
    <property type="component" value="Unassembled WGS sequence"/>
</dbReference>
<dbReference type="InterPro" id="IPR033757">
    <property type="entry name" value="WTAP"/>
</dbReference>
<dbReference type="Pfam" id="PF17098">
    <property type="entry name" value="Wtap"/>
    <property type="match status" value="1"/>
</dbReference>
<name>A0AA88Y5U8_PINIB</name>
<comment type="similarity">
    <text evidence="2">Belongs to the fl(2)d family.</text>
</comment>
<evidence type="ECO:0000256" key="1">
    <source>
        <dbReference type="ARBA" id="ARBA00004123"/>
    </source>
</evidence>
<comment type="caution">
    <text evidence="8">The sequence shown here is derived from an EMBL/GenBank/DDBJ whole genome shotgun (WGS) entry which is preliminary data.</text>
</comment>
<evidence type="ECO:0000313" key="9">
    <source>
        <dbReference type="Proteomes" id="UP001186944"/>
    </source>
</evidence>